<proteinExistence type="predicted"/>
<accession>A0A1H3SB94</accession>
<dbReference type="STRING" id="589385.SAMN05421504_11381"/>
<evidence type="ECO:0000313" key="2">
    <source>
        <dbReference type="Proteomes" id="UP000199515"/>
    </source>
</evidence>
<sequence>MNAAWQVRAGRHGEREQAALGEGLLIVGWDQVSDLAEYETRAELRLDLRHRYAGNPHSTIVNWTGQLWRFSREMMLGDVAVMPIKTLRLYAIGEISGDYRYRREAAAGFRHVRPVHWLRTDVDPEEIGPDLFSSLSAQLTVCRLARHHAPDRLRGLLAAQ</sequence>
<dbReference type="EMBL" id="FNON01000013">
    <property type="protein sequence ID" value="SDZ34977.1"/>
    <property type="molecule type" value="Genomic_DNA"/>
</dbReference>
<name>A0A1H3SB94_9PSEU</name>
<protein>
    <submittedName>
        <fullName evidence="1">Restriction system protein</fullName>
    </submittedName>
</protein>
<keyword evidence="2" id="KW-1185">Reference proteome</keyword>
<dbReference type="RefSeq" id="WP_091298885.1">
    <property type="nucleotide sequence ID" value="NZ_FNON01000013.1"/>
</dbReference>
<evidence type="ECO:0000313" key="1">
    <source>
        <dbReference type="EMBL" id="SDZ34977.1"/>
    </source>
</evidence>
<reference evidence="1 2" key="1">
    <citation type="submission" date="2016-10" db="EMBL/GenBank/DDBJ databases">
        <authorList>
            <person name="de Groot N.N."/>
        </authorList>
    </citation>
    <scope>NUCLEOTIDE SEQUENCE [LARGE SCALE GENOMIC DNA]</scope>
    <source>
        <strain evidence="1 2">CPCC 202699</strain>
    </source>
</reference>
<dbReference type="OrthoDB" id="291940at2"/>
<organism evidence="1 2">
    <name type="scientific">Amycolatopsis xylanica</name>
    <dbReference type="NCBI Taxonomy" id="589385"/>
    <lineage>
        <taxon>Bacteria</taxon>
        <taxon>Bacillati</taxon>
        <taxon>Actinomycetota</taxon>
        <taxon>Actinomycetes</taxon>
        <taxon>Pseudonocardiales</taxon>
        <taxon>Pseudonocardiaceae</taxon>
        <taxon>Amycolatopsis</taxon>
    </lineage>
</organism>
<dbReference type="AlphaFoldDB" id="A0A1H3SB94"/>
<gene>
    <name evidence="1" type="ORF">SAMN05421504_11381</name>
</gene>
<dbReference type="Proteomes" id="UP000199515">
    <property type="component" value="Unassembled WGS sequence"/>
</dbReference>